<evidence type="ECO:0000259" key="1">
    <source>
        <dbReference type="PROSITE" id="PS50181"/>
    </source>
</evidence>
<dbReference type="PROSITE" id="PS50181">
    <property type="entry name" value="FBOX"/>
    <property type="match status" value="1"/>
</dbReference>
<dbReference type="AlphaFoldDB" id="A0A1I8BC59"/>
<organism evidence="2 3">
    <name type="scientific">Meloidogyne hapla</name>
    <name type="common">Root-knot nematode worm</name>
    <dbReference type="NCBI Taxonomy" id="6305"/>
    <lineage>
        <taxon>Eukaryota</taxon>
        <taxon>Metazoa</taxon>
        <taxon>Ecdysozoa</taxon>
        <taxon>Nematoda</taxon>
        <taxon>Chromadorea</taxon>
        <taxon>Rhabditida</taxon>
        <taxon>Tylenchina</taxon>
        <taxon>Tylenchomorpha</taxon>
        <taxon>Tylenchoidea</taxon>
        <taxon>Meloidogynidae</taxon>
        <taxon>Meloidogyninae</taxon>
        <taxon>Meloidogyne</taxon>
    </lineage>
</organism>
<dbReference type="Proteomes" id="UP000095281">
    <property type="component" value="Unplaced"/>
</dbReference>
<dbReference type="InterPro" id="IPR036047">
    <property type="entry name" value="F-box-like_dom_sf"/>
</dbReference>
<accession>A0A1I8BC59</accession>
<dbReference type="WBParaSite" id="MhA1_Contig1827.frz3.gene4">
    <property type="protein sequence ID" value="MhA1_Contig1827.frz3.gene4"/>
    <property type="gene ID" value="MhA1_Contig1827.frz3.gene4"/>
</dbReference>
<name>A0A1I8BC59_MELHA</name>
<keyword evidence="2" id="KW-1185">Reference proteome</keyword>
<evidence type="ECO:0000313" key="3">
    <source>
        <dbReference type="WBParaSite" id="MhA1_Contig1827.frz3.gene4"/>
    </source>
</evidence>
<proteinExistence type="predicted"/>
<dbReference type="Pfam" id="PF00646">
    <property type="entry name" value="F-box"/>
    <property type="match status" value="1"/>
</dbReference>
<sequence>MYSLPIEVKIDIFKFLNFDQLHSVRQINWHFNVLVDKYELGLARKKQTFLLFEKLDKENLKNYKCKENKFWFGKRIWNKIWKKNIKKNIKETKKCNCDTRILNNQELEPFNFPLSNQLLEKWQTIIDKQIPIYLNIDEEHTVDEDIATILINLTTDYICK</sequence>
<feature type="domain" description="F-box" evidence="1">
    <location>
        <begin position="1"/>
        <end position="55"/>
    </location>
</feature>
<dbReference type="InterPro" id="IPR001810">
    <property type="entry name" value="F-box_dom"/>
</dbReference>
<dbReference type="SUPFAM" id="SSF81383">
    <property type="entry name" value="F-box domain"/>
    <property type="match status" value="1"/>
</dbReference>
<reference evidence="3" key="1">
    <citation type="submission" date="2016-11" db="UniProtKB">
        <authorList>
            <consortium name="WormBaseParasite"/>
        </authorList>
    </citation>
    <scope>IDENTIFICATION</scope>
</reference>
<protein>
    <submittedName>
        <fullName evidence="3">F-box domain-containing protein</fullName>
    </submittedName>
</protein>
<evidence type="ECO:0000313" key="2">
    <source>
        <dbReference type="Proteomes" id="UP000095281"/>
    </source>
</evidence>